<proteinExistence type="predicted"/>
<name>A0A540MJ81_MALBA</name>
<accession>A0A540MJ81</accession>
<dbReference type="STRING" id="106549.A0A540MJ81"/>
<keyword evidence="2" id="KW-1185">Reference proteome</keyword>
<evidence type="ECO:0000313" key="2">
    <source>
        <dbReference type="Proteomes" id="UP000315295"/>
    </source>
</evidence>
<gene>
    <name evidence="1" type="ORF">C1H46_015483</name>
</gene>
<dbReference type="Gene3D" id="3.30.830.10">
    <property type="entry name" value="Metalloenzyme, LuxS/M16 peptidase-like"/>
    <property type="match status" value="1"/>
</dbReference>
<comment type="caution">
    <text evidence="1">The sequence shown here is derived from an EMBL/GenBank/DDBJ whole genome shotgun (WGS) entry which is preliminary data.</text>
</comment>
<reference evidence="1 2" key="1">
    <citation type="journal article" date="2019" name="G3 (Bethesda)">
        <title>Sequencing of a Wild Apple (Malus baccata) Genome Unravels the Differences Between Cultivated and Wild Apple Species Regarding Disease Resistance and Cold Tolerance.</title>
        <authorList>
            <person name="Chen X."/>
        </authorList>
    </citation>
    <scope>NUCLEOTIDE SEQUENCE [LARGE SCALE GENOMIC DNA]</scope>
    <source>
        <strain evidence="2">cv. Shandingzi</strain>
        <tissue evidence="1">Leaves</tissue>
    </source>
</reference>
<dbReference type="EMBL" id="VIEB01000246">
    <property type="protein sequence ID" value="TQD98840.1"/>
    <property type="molecule type" value="Genomic_DNA"/>
</dbReference>
<organism evidence="1 2">
    <name type="scientific">Malus baccata</name>
    <name type="common">Siberian crab apple</name>
    <name type="synonym">Pyrus baccata</name>
    <dbReference type="NCBI Taxonomy" id="106549"/>
    <lineage>
        <taxon>Eukaryota</taxon>
        <taxon>Viridiplantae</taxon>
        <taxon>Streptophyta</taxon>
        <taxon>Embryophyta</taxon>
        <taxon>Tracheophyta</taxon>
        <taxon>Spermatophyta</taxon>
        <taxon>Magnoliopsida</taxon>
        <taxon>eudicotyledons</taxon>
        <taxon>Gunneridae</taxon>
        <taxon>Pentapetalae</taxon>
        <taxon>rosids</taxon>
        <taxon>fabids</taxon>
        <taxon>Rosales</taxon>
        <taxon>Rosaceae</taxon>
        <taxon>Amygdaloideae</taxon>
        <taxon>Maleae</taxon>
        <taxon>Malus</taxon>
    </lineage>
</organism>
<dbReference type="AlphaFoldDB" id="A0A540MJ81"/>
<dbReference type="Proteomes" id="UP000315295">
    <property type="component" value="Unassembled WGS sequence"/>
</dbReference>
<evidence type="ECO:0000313" key="1">
    <source>
        <dbReference type="EMBL" id="TQD98840.1"/>
    </source>
</evidence>
<dbReference type="PANTHER" id="PTHR37711:SF2">
    <property type="entry name" value="TRANSMEMBRANE PROTEIN"/>
    <property type="match status" value="1"/>
</dbReference>
<dbReference type="PANTHER" id="PTHR37711">
    <property type="entry name" value="OS01G0908400 PROTEIN"/>
    <property type="match status" value="1"/>
</dbReference>
<sequence length="165" mass="18227">MVKDVATYFSMTLGAFVFWQSLDEVHVRIALHQDEKKSLLSLKATTAVQLRTPPPPSLLHCHIGFLPSFSQTHFSSLSLIAVGMSLTHSPPQPLPGGTHGYIVLWVLYSLTLTDEDLDTLGFEKVTEEFIGECKLGALLLRHKKTGAQVASMSNDNENKVFSIVF</sequence>
<protein>
    <submittedName>
        <fullName evidence="1">Uncharacterized protein</fullName>
    </submittedName>
</protein>